<feature type="transmembrane region" description="Helical" evidence="6">
    <location>
        <begin position="190"/>
        <end position="211"/>
    </location>
</feature>
<gene>
    <name evidence="8" type="ORF">FHU37_001066</name>
</gene>
<protein>
    <recommendedName>
        <fullName evidence="7">Ferric oxidoreductase domain-containing protein</fullName>
    </recommendedName>
</protein>
<dbReference type="GO" id="GO:0016020">
    <property type="term" value="C:membrane"/>
    <property type="evidence" value="ECO:0007669"/>
    <property type="project" value="UniProtKB-SubCell"/>
</dbReference>
<proteinExistence type="predicted"/>
<keyword evidence="2 6" id="KW-0812">Transmembrane</keyword>
<feature type="transmembrane region" description="Helical" evidence="6">
    <location>
        <begin position="292"/>
        <end position="312"/>
    </location>
</feature>
<feature type="transmembrane region" description="Helical" evidence="6">
    <location>
        <begin position="89"/>
        <end position="117"/>
    </location>
</feature>
<comment type="caution">
    <text evidence="8">The sequence shown here is derived from an EMBL/GenBank/DDBJ whole genome shotgun (WGS) entry which is preliminary data.</text>
</comment>
<dbReference type="InterPro" id="IPR013130">
    <property type="entry name" value="Fe3_Rdtase_TM_dom"/>
</dbReference>
<evidence type="ECO:0000256" key="1">
    <source>
        <dbReference type="ARBA" id="ARBA00004141"/>
    </source>
</evidence>
<evidence type="ECO:0000256" key="2">
    <source>
        <dbReference type="ARBA" id="ARBA00022692"/>
    </source>
</evidence>
<evidence type="ECO:0000256" key="6">
    <source>
        <dbReference type="SAM" id="Phobius"/>
    </source>
</evidence>
<feature type="transmembrane region" description="Helical" evidence="6">
    <location>
        <begin position="223"/>
        <end position="242"/>
    </location>
</feature>
<feature type="transmembrane region" description="Helical" evidence="6">
    <location>
        <begin position="52"/>
        <end position="69"/>
    </location>
</feature>
<evidence type="ECO:0000256" key="3">
    <source>
        <dbReference type="ARBA" id="ARBA00022989"/>
    </source>
</evidence>
<evidence type="ECO:0000256" key="5">
    <source>
        <dbReference type="SAM" id="MobiDB-lite"/>
    </source>
</evidence>
<evidence type="ECO:0000256" key="4">
    <source>
        <dbReference type="ARBA" id="ARBA00023136"/>
    </source>
</evidence>
<feature type="domain" description="Ferric oxidoreductase" evidence="7">
    <location>
        <begin position="105"/>
        <end position="234"/>
    </location>
</feature>
<feature type="compositionally biased region" description="Basic and acidic residues" evidence="5">
    <location>
        <begin position="1"/>
        <end position="11"/>
    </location>
</feature>
<accession>A0A852ZP00</accession>
<comment type="subcellular location">
    <subcellularLocation>
        <location evidence="1">Membrane</location>
        <topology evidence="1">Multi-pass membrane protein</topology>
    </subcellularLocation>
</comment>
<reference evidence="8 9" key="1">
    <citation type="submission" date="2020-07" db="EMBL/GenBank/DDBJ databases">
        <title>Sequencing the genomes of 1000 actinobacteria strains.</title>
        <authorList>
            <person name="Klenk H.-P."/>
        </authorList>
    </citation>
    <scope>NUCLEOTIDE SEQUENCE [LARGE SCALE GENOMIC DNA]</scope>
    <source>
        <strain evidence="8 9">DSM 42178</strain>
    </source>
</reference>
<dbReference type="EMBL" id="JACBZD010000001">
    <property type="protein sequence ID" value="NYI04123.1"/>
    <property type="molecule type" value="Genomic_DNA"/>
</dbReference>
<feature type="region of interest" description="Disordered" evidence="5">
    <location>
        <begin position="1"/>
        <end position="34"/>
    </location>
</feature>
<feature type="transmembrane region" description="Helical" evidence="6">
    <location>
        <begin position="138"/>
        <end position="158"/>
    </location>
</feature>
<feature type="region of interest" description="Disordered" evidence="5">
    <location>
        <begin position="314"/>
        <end position="343"/>
    </location>
</feature>
<keyword evidence="3 6" id="KW-1133">Transmembrane helix</keyword>
<dbReference type="Proteomes" id="UP000567795">
    <property type="component" value="Unassembled WGS sequence"/>
</dbReference>
<dbReference type="RefSeq" id="WP_179813072.1">
    <property type="nucleotide sequence ID" value="NZ_JACBZD010000001.1"/>
</dbReference>
<name>A0A852ZP00_9ACTN</name>
<keyword evidence="9" id="KW-1185">Reference proteome</keyword>
<dbReference type="Pfam" id="PF01794">
    <property type="entry name" value="Ferric_reduct"/>
    <property type="match status" value="1"/>
</dbReference>
<evidence type="ECO:0000313" key="8">
    <source>
        <dbReference type="EMBL" id="NYI04123.1"/>
    </source>
</evidence>
<evidence type="ECO:0000313" key="9">
    <source>
        <dbReference type="Proteomes" id="UP000567795"/>
    </source>
</evidence>
<evidence type="ECO:0000259" key="7">
    <source>
        <dbReference type="Pfam" id="PF01794"/>
    </source>
</evidence>
<keyword evidence="4 6" id="KW-0472">Membrane</keyword>
<dbReference type="AlphaFoldDB" id="A0A852ZP00"/>
<organism evidence="8 9">
    <name type="scientific">Allostreptomyces psammosilenae</name>
    <dbReference type="NCBI Taxonomy" id="1892865"/>
    <lineage>
        <taxon>Bacteria</taxon>
        <taxon>Bacillati</taxon>
        <taxon>Actinomycetota</taxon>
        <taxon>Actinomycetes</taxon>
        <taxon>Kitasatosporales</taxon>
        <taxon>Streptomycetaceae</taxon>
        <taxon>Allostreptomyces</taxon>
    </lineage>
</organism>
<sequence length="343" mass="36863">MATDPRTDPTRHGGRGHGHARASAPPAEARARPDGARTALAADLRAAVPDGLAALAVTASVFGFLFLRVRSGESATLEVMPDLADAGEYWMYWLSQAFGWAGLLWAYLTVALGLLVAGQRPGRLRVSPRTLERWHRTTSLNTLVLMTGHAVMFFAELVRYEAALGWGDRLLTGFVDTFVPGGYSSGTGRLAIPIGQAALYLAALLGLSFYLRRRIGPRTWRTLHRLVVVTYALSVWHTLLYGTNVWFDGWPRTTLWALQLPLLALLLARLLRPVRRGERLGAGAWPARLATGAAVLAVALTMVAVVAVLATGRDGGRARPEPAPAGALTRTASEGDVGESRGS</sequence>